<dbReference type="EMBL" id="UHID01000009">
    <property type="protein sequence ID" value="SUP62254.1"/>
    <property type="molecule type" value="Genomic_DNA"/>
</dbReference>
<gene>
    <name evidence="1" type="ORF">NCTC7807_05419</name>
</gene>
<organism evidence="1 2">
    <name type="scientific">Streptomyces griseus</name>
    <dbReference type="NCBI Taxonomy" id="1911"/>
    <lineage>
        <taxon>Bacteria</taxon>
        <taxon>Bacillati</taxon>
        <taxon>Actinomycetota</taxon>
        <taxon>Actinomycetes</taxon>
        <taxon>Kitasatosporales</taxon>
        <taxon>Streptomycetaceae</taxon>
        <taxon>Streptomyces</taxon>
    </lineage>
</organism>
<evidence type="ECO:0000313" key="2">
    <source>
        <dbReference type="Proteomes" id="UP000254150"/>
    </source>
</evidence>
<evidence type="ECO:0000313" key="1">
    <source>
        <dbReference type="EMBL" id="SUP62254.1"/>
    </source>
</evidence>
<reference evidence="1 2" key="1">
    <citation type="submission" date="2018-06" db="EMBL/GenBank/DDBJ databases">
        <authorList>
            <consortium name="Pathogen Informatics"/>
            <person name="Doyle S."/>
        </authorList>
    </citation>
    <scope>NUCLEOTIDE SEQUENCE [LARGE SCALE GENOMIC DNA]</scope>
    <source>
        <strain evidence="1 2">NCTC7807</strain>
    </source>
</reference>
<accession>A0A380PBM6</accession>
<dbReference type="RefSeq" id="WP_100452431.1">
    <property type="nucleotide sequence ID" value="NZ_UHID01000009.1"/>
</dbReference>
<protein>
    <submittedName>
        <fullName evidence="1">Uncharacterized protein</fullName>
    </submittedName>
</protein>
<name>A0A380PBM6_STRGR</name>
<dbReference type="GeneID" id="95072360"/>
<dbReference type="AlphaFoldDB" id="A0A380PBM6"/>
<dbReference type="Proteomes" id="UP000254150">
    <property type="component" value="Unassembled WGS sequence"/>
</dbReference>
<sequence>MLVTTRRHTTLVTPPCPGRACRTGLHGRLWKDTTHLRNAPDNWRWYCTGCGRHWMPTREQFDRHRTVPGT</sequence>
<proteinExistence type="predicted"/>